<keyword evidence="3" id="KW-1185">Reference proteome</keyword>
<comment type="caution">
    <text evidence="2">The sequence shown here is derived from an EMBL/GenBank/DDBJ whole genome shotgun (WGS) entry which is preliminary data.</text>
</comment>
<protein>
    <submittedName>
        <fullName evidence="2">Uncharacterized protein</fullName>
    </submittedName>
</protein>
<dbReference type="EMBL" id="SMCS01000002">
    <property type="protein sequence ID" value="TCV95859.1"/>
    <property type="molecule type" value="Genomic_DNA"/>
</dbReference>
<dbReference type="Proteomes" id="UP000295645">
    <property type="component" value="Unassembled WGS sequence"/>
</dbReference>
<dbReference type="AlphaFoldDB" id="A0A4V2W4G6"/>
<evidence type="ECO:0000256" key="1">
    <source>
        <dbReference type="SAM" id="SignalP"/>
    </source>
</evidence>
<gene>
    <name evidence="2" type="ORF">EC912_102204</name>
</gene>
<organism evidence="2 3">
    <name type="scientific">Luteibacter rhizovicinus</name>
    <dbReference type="NCBI Taxonomy" id="242606"/>
    <lineage>
        <taxon>Bacteria</taxon>
        <taxon>Pseudomonadati</taxon>
        <taxon>Pseudomonadota</taxon>
        <taxon>Gammaproteobacteria</taxon>
        <taxon>Lysobacterales</taxon>
        <taxon>Rhodanobacteraceae</taxon>
        <taxon>Luteibacter</taxon>
    </lineage>
</organism>
<reference evidence="2 3" key="1">
    <citation type="submission" date="2019-03" db="EMBL/GenBank/DDBJ databases">
        <title>Above-ground endophytic microbial communities from plants in different locations in the United States.</title>
        <authorList>
            <person name="Frank C."/>
        </authorList>
    </citation>
    <scope>NUCLEOTIDE SEQUENCE [LARGE SCALE GENOMIC DNA]</scope>
    <source>
        <strain evidence="2 3">LP_13_YM</strain>
    </source>
</reference>
<evidence type="ECO:0000313" key="3">
    <source>
        <dbReference type="Proteomes" id="UP000295645"/>
    </source>
</evidence>
<keyword evidence="1" id="KW-0732">Signal</keyword>
<accession>A0A4V2W4G6</accession>
<feature type="signal peptide" evidence="1">
    <location>
        <begin position="1"/>
        <end position="21"/>
    </location>
</feature>
<proteinExistence type="predicted"/>
<sequence length="202" mass="21484">MSARSLLISTLSLLTAMPAYCAGATPPDRGLDPRLGRVRDEVTRLADVERDYRGCIASADDSLKRVAEAIREVEHPKNVTLSILLVTLGGDYVSGTYAIVGRRGTQSFVYDGNRQKTYPLLTHTAAEITRATTVAAKQVAPPPAPSSTQVADHVSCTVIVDLTSGTSRLLSSLSDNAGLDSTVVSKVSDIVDETVKVHSDDD</sequence>
<name>A0A4V2W4G6_9GAMM</name>
<evidence type="ECO:0000313" key="2">
    <source>
        <dbReference type="EMBL" id="TCV95859.1"/>
    </source>
</evidence>
<feature type="chain" id="PRO_5020848575" evidence="1">
    <location>
        <begin position="22"/>
        <end position="202"/>
    </location>
</feature>